<dbReference type="GO" id="GO:0052689">
    <property type="term" value="F:carboxylic ester hydrolase activity"/>
    <property type="evidence" value="ECO:0007669"/>
    <property type="project" value="InterPro"/>
</dbReference>
<dbReference type="PIRSF" id="PIRSF037251">
    <property type="entry name" value="Arylacetamide_deacetylase"/>
    <property type="match status" value="1"/>
</dbReference>
<keyword evidence="3" id="KW-0812">Transmembrane</keyword>
<keyword evidence="3" id="KW-0472">Membrane</keyword>
<feature type="domain" description="Alpha/beta hydrolase fold-3" evidence="4">
    <location>
        <begin position="174"/>
        <end position="307"/>
    </location>
</feature>
<dbReference type="PANTHER" id="PTHR48081">
    <property type="entry name" value="AB HYDROLASE SUPERFAMILY PROTEIN C4A8.06C"/>
    <property type="match status" value="1"/>
</dbReference>
<dbReference type="InterPro" id="IPR017157">
    <property type="entry name" value="Arylacetamide_deacetylase"/>
</dbReference>
<dbReference type="OrthoDB" id="408631at2759"/>
<proteinExistence type="inferred from homology"/>
<dbReference type="Ensembl" id="ENSNNAT00000023472.1">
    <property type="protein sequence ID" value="ENSNNAP00000022397.1"/>
    <property type="gene ID" value="ENSNNAG00000014776.1"/>
</dbReference>
<feature type="domain" description="Alpha/beta hydrolase fold-3" evidence="4">
    <location>
        <begin position="377"/>
        <end position="438"/>
    </location>
</feature>
<sequence>MGWERLLVPKSNKPRLNLTRGRAGWEVWPEGAPPCPQSSGPSAAAALPPSETGALMGFPQALLALLGAAVLAALILLVLGSIYFEATNSELPAGLEQPARLRVIHACRIGAAVLGRILENLHLCSQIQFVRFVRNAWTRRRDPALCIQDAAFEGIPVRLYLPKAPSAAGPRKGIVYFHAGGWLFGSLGSQEHLCCYLARESDSVVVSVAYRLAPEHRHPAQLNDCLAASTHFLKVAEDYGVDSSRLILAGNEAGGNLAARVCQILASRPGPAKVHAQVLLCPVLQAVDFNLPSYLQNRAVPLLFRERAAFYLLQRSMGDASCLGDVLEGSHVPMKLRAQYRKWLSADHLQKEFKARGYKPTACLSSKEAVCEALGSLTLPECSPLLAEEAVLSLLPKTFILTCEYDVLRDDGLLYKKRLEDQRVPVTWCHLANGFHGIIECFESGWLGFPSGKKGVDDIVSFIKGL</sequence>
<keyword evidence="2" id="KW-0378">Hydrolase</keyword>
<evidence type="ECO:0000256" key="3">
    <source>
        <dbReference type="SAM" id="Phobius"/>
    </source>
</evidence>
<organism evidence="5 6">
    <name type="scientific">Naja naja</name>
    <name type="common">Indian cobra</name>
    <dbReference type="NCBI Taxonomy" id="35670"/>
    <lineage>
        <taxon>Eukaryota</taxon>
        <taxon>Metazoa</taxon>
        <taxon>Chordata</taxon>
        <taxon>Craniata</taxon>
        <taxon>Vertebrata</taxon>
        <taxon>Euteleostomi</taxon>
        <taxon>Lepidosauria</taxon>
        <taxon>Squamata</taxon>
        <taxon>Bifurcata</taxon>
        <taxon>Unidentata</taxon>
        <taxon>Episquamata</taxon>
        <taxon>Toxicofera</taxon>
        <taxon>Serpentes</taxon>
        <taxon>Colubroidea</taxon>
        <taxon>Elapidae</taxon>
        <taxon>Elapinae</taxon>
        <taxon>Naja</taxon>
    </lineage>
</organism>
<evidence type="ECO:0000259" key="4">
    <source>
        <dbReference type="Pfam" id="PF07859"/>
    </source>
</evidence>
<dbReference type="SUPFAM" id="SSF53474">
    <property type="entry name" value="alpha/beta-Hydrolases"/>
    <property type="match status" value="1"/>
</dbReference>
<dbReference type="InterPro" id="IPR013094">
    <property type="entry name" value="AB_hydrolase_3"/>
</dbReference>
<dbReference type="Pfam" id="PF07859">
    <property type="entry name" value="Abhydrolase_3"/>
    <property type="match status" value="2"/>
</dbReference>
<reference evidence="5" key="2">
    <citation type="submission" date="2025-09" db="UniProtKB">
        <authorList>
            <consortium name="Ensembl"/>
        </authorList>
    </citation>
    <scope>IDENTIFICATION</scope>
</reference>
<dbReference type="Gene3D" id="3.40.50.1820">
    <property type="entry name" value="alpha/beta hydrolase"/>
    <property type="match status" value="1"/>
</dbReference>
<dbReference type="GeneTree" id="ENSGT00940000164442"/>
<dbReference type="Proteomes" id="UP000694559">
    <property type="component" value="Unplaced"/>
</dbReference>
<dbReference type="OMA" id="MIGYRKL"/>
<dbReference type="InterPro" id="IPR029058">
    <property type="entry name" value="AB_hydrolase_fold"/>
</dbReference>
<accession>A0A8C7E475</accession>
<evidence type="ECO:0000256" key="2">
    <source>
        <dbReference type="ARBA" id="ARBA00022801"/>
    </source>
</evidence>
<evidence type="ECO:0000313" key="6">
    <source>
        <dbReference type="Proteomes" id="UP000694559"/>
    </source>
</evidence>
<keyword evidence="6" id="KW-1185">Reference proteome</keyword>
<evidence type="ECO:0000313" key="5">
    <source>
        <dbReference type="Ensembl" id="ENSNNAP00000022397.1"/>
    </source>
</evidence>
<dbReference type="AlphaFoldDB" id="A0A8C7E475"/>
<protein>
    <recommendedName>
        <fullName evidence="4">Alpha/beta hydrolase fold-3 domain-containing protein</fullName>
    </recommendedName>
</protein>
<reference evidence="5" key="1">
    <citation type="submission" date="2025-08" db="UniProtKB">
        <authorList>
            <consortium name="Ensembl"/>
        </authorList>
    </citation>
    <scope>IDENTIFICATION</scope>
</reference>
<evidence type="ECO:0000256" key="1">
    <source>
        <dbReference type="ARBA" id="ARBA00010515"/>
    </source>
</evidence>
<feature type="transmembrane region" description="Helical" evidence="3">
    <location>
        <begin position="62"/>
        <end position="84"/>
    </location>
</feature>
<name>A0A8C7E475_NAJNA</name>
<dbReference type="InterPro" id="IPR050300">
    <property type="entry name" value="GDXG_lipolytic_enzyme"/>
</dbReference>
<dbReference type="PANTHER" id="PTHR48081:SF32">
    <property type="entry name" value="ALPHA_BETA HYDROLASE FOLD-3 DOMAIN-CONTAINING PROTEIN"/>
    <property type="match status" value="1"/>
</dbReference>
<keyword evidence="3" id="KW-1133">Transmembrane helix</keyword>
<comment type="similarity">
    <text evidence="1">Belongs to the 'GDXG' lipolytic enzyme family.</text>
</comment>
<dbReference type="GO" id="GO:0016020">
    <property type="term" value="C:membrane"/>
    <property type="evidence" value="ECO:0007669"/>
    <property type="project" value="InterPro"/>
</dbReference>